<sequence>MPSYHTSGFEVMKTLSKDKKLPKEKLMPEDIEKCLSEDKECQTRYLEAFGDCA</sequence>
<dbReference type="EMBL" id="DS995299">
    <property type="protein sequence ID" value="EDZ65015.1"/>
    <property type="molecule type" value="Genomic_DNA"/>
</dbReference>
<organism evidence="1 2">
    <name type="scientific">beta proteobacterium KB13</name>
    <dbReference type="NCBI Taxonomy" id="314607"/>
    <lineage>
        <taxon>Bacteria</taxon>
        <taxon>Pseudomonadati</taxon>
        <taxon>Pseudomonadota</taxon>
        <taxon>Betaproteobacteria</taxon>
        <taxon>Nitrosomonadales</taxon>
        <taxon>OM43 clade</taxon>
    </lineage>
</organism>
<dbReference type="STRING" id="314607.KB13_1147"/>
<dbReference type="AlphaFoldDB" id="B6BWA3"/>
<protein>
    <submittedName>
        <fullName evidence="1">Uncharacterized protein</fullName>
    </submittedName>
</protein>
<keyword evidence="2" id="KW-1185">Reference proteome</keyword>
<dbReference type="HOGENOM" id="CLU_3058947_0_0_4"/>
<reference evidence="2" key="1">
    <citation type="journal article" date="2012" name="Stand. Genomic Sci.">
        <title>Genome sequence of strain HIMB624, a cultured representative from the OM43 clade of marine Betaproteobacteria.</title>
        <authorList>
            <person name="Huggett M.J."/>
            <person name="Hayakawa D.H."/>
            <person name="Rappe M.S."/>
        </authorList>
    </citation>
    <scope>NUCLEOTIDE SEQUENCE [LARGE SCALE GENOMIC DNA]</scope>
    <source>
        <strain evidence="2">KB13</strain>
    </source>
</reference>
<evidence type="ECO:0000313" key="1">
    <source>
        <dbReference type="EMBL" id="EDZ65015.1"/>
    </source>
</evidence>
<name>B6BWA3_9PROT</name>
<dbReference type="Proteomes" id="UP000004188">
    <property type="component" value="Unassembled WGS sequence"/>
</dbReference>
<evidence type="ECO:0000313" key="2">
    <source>
        <dbReference type="Proteomes" id="UP000004188"/>
    </source>
</evidence>
<accession>B6BWA3</accession>
<gene>
    <name evidence="1" type="ORF">KB13_1147</name>
</gene>
<proteinExistence type="predicted"/>